<evidence type="ECO:0000313" key="9">
    <source>
        <dbReference type="Proteomes" id="UP000289708"/>
    </source>
</evidence>
<evidence type="ECO:0000313" key="8">
    <source>
        <dbReference type="EMBL" id="RXF69556.1"/>
    </source>
</evidence>
<evidence type="ECO:0000256" key="4">
    <source>
        <dbReference type="ARBA" id="ARBA00022705"/>
    </source>
</evidence>
<dbReference type="EC" id="2.7.7.7" evidence="1"/>
<evidence type="ECO:0000256" key="3">
    <source>
        <dbReference type="ARBA" id="ARBA00022695"/>
    </source>
</evidence>
<evidence type="ECO:0000256" key="7">
    <source>
        <dbReference type="ARBA" id="ARBA00049244"/>
    </source>
</evidence>
<evidence type="ECO:0000256" key="5">
    <source>
        <dbReference type="ARBA" id="ARBA00022932"/>
    </source>
</evidence>
<dbReference type="Gene3D" id="3.40.50.300">
    <property type="entry name" value="P-loop containing nucleotide triphosphate hydrolases"/>
    <property type="match status" value="1"/>
</dbReference>
<dbReference type="EMBL" id="RYFI01000021">
    <property type="protein sequence ID" value="RXF69556.1"/>
    <property type="molecule type" value="Genomic_DNA"/>
</dbReference>
<evidence type="ECO:0000256" key="6">
    <source>
        <dbReference type="ARBA" id="ARBA00034754"/>
    </source>
</evidence>
<dbReference type="Gene3D" id="1.10.8.60">
    <property type="match status" value="1"/>
</dbReference>
<comment type="caution">
    <text evidence="8">The sequence shown here is derived from an EMBL/GenBank/DDBJ whole genome shotgun (WGS) entry which is preliminary data.</text>
</comment>
<keyword evidence="9" id="KW-1185">Reference proteome</keyword>
<dbReference type="SUPFAM" id="SSF48019">
    <property type="entry name" value="post-AAA+ oligomerization domain-like"/>
    <property type="match status" value="1"/>
</dbReference>
<dbReference type="PANTHER" id="PTHR34388">
    <property type="entry name" value="DNA POLYMERASE III SUBUNIT DELTA"/>
    <property type="match status" value="1"/>
</dbReference>
<keyword evidence="3" id="KW-0548">Nucleotidyltransferase</keyword>
<name>A0A4Q0M9W0_9HYPH</name>
<dbReference type="PANTHER" id="PTHR34388:SF1">
    <property type="entry name" value="DNA POLYMERASE III SUBUNIT DELTA"/>
    <property type="match status" value="1"/>
</dbReference>
<dbReference type="GO" id="GO:0009360">
    <property type="term" value="C:DNA polymerase III complex"/>
    <property type="evidence" value="ECO:0007669"/>
    <property type="project" value="TreeGrafter"/>
</dbReference>
<dbReference type="GO" id="GO:0006261">
    <property type="term" value="P:DNA-templated DNA replication"/>
    <property type="evidence" value="ECO:0007669"/>
    <property type="project" value="TreeGrafter"/>
</dbReference>
<dbReference type="InterPro" id="IPR008921">
    <property type="entry name" value="DNA_pol3_clamp-load_cplx_C"/>
</dbReference>
<evidence type="ECO:0000256" key="1">
    <source>
        <dbReference type="ARBA" id="ARBA00012417"/>
    </source>
</evidence>
<sequence>MVAIKSSAVDAFVAKPQPGVFALLVYGPDAGLVAERSEKLVSRALEGSDDPFSLVRLDGDDLAQDPGRLPDEANTIALFGGQRAIRVKVGGRSIVPAVEALLGGPEPQSLTVLEAGDLKKNAPLRALCEKHPHAAALPCYPDEAGARDRLIDEEIRAAGLTISSEARSLLAASLGPDRLAAREDVRKLCLYAMGASRIEVDDVAAIVADSGEVGMDEAVDAAFGGRPADLAAALRALRSSGASASVTLVAALRHALAMHRLRAQVEDGRSARSVVESAGHAIHFRRKDAVERALQRWTASRLMDAVARLADAVATARKSASIGEAAAERALLAVAQEAARLGR</sequence>
<evidence type="ECO:0000256" key="2">
    <source>
        <dbReference type="ARBA" id="ARBA00022679"/>
    </source>
</evidence>
<dbReference type="AlphaFoldDB" id="A0A4Q0M9W0"/>
<dbReference type="RefSeq" id="WP_128778909.1">
    <property type="nucleotide sequence ID" value="NZ_RYFI01000021.1"/>
</dbReference>
<dbReference type="NCBIfam" id="TIGR01128">
    <property type="entry name" value="holA"/>
    <property type="match status" value="1"/>
</dbReference>
<dbReference type="OrthoDB" id="9804983at2"/>
<dbReference type="SUPFAM" id="SSF52540">
    <property type="entry name" value="P-loop containing nucleoside triphosphate hydrolases"/>
    <property type="match status" value="1"/>
</dbReference>
<dbReference type="InterPro" id="IPR027417">
    <property type="entry name" value="P-loop_NTPase"/>
</dbReference>
<organism evidence="8 9">
    <name type="scientific">Hansschlegelia zhihuaiae</name>
    <dbReference type="NCBI Taxonomy" id="405005"/>
    <lineage>
        <taxon>Bacteria</taxon>
        <taxon>Pseudomonadati</taxon>
        <taxon>Pseudomonadota</taxon>
        <taxon>Alphaproteobacteria</taxon>
        <taxon>Hyphomicrobiales</taxon>
        <taxon>Methylopilaceae</taxon>
        <taxon>Hansschlegelia</taxon>
    </lineage>
</organism>
<dbReference type="GO" id="GO:0003677">
    <property type="term" value="F:DNA binding"/>
    <property type="evidence" value="ECO:0007669"/>
    <property type="project" value="InterPro"/>
</dbReference>
<protein>
    <recommendedName>
        <fullName evidence="1">DNA-directed DNA polymerase</fullName>
        <ecNumber evidence="1">2.7.7.7</ecNumber>
    </recommendedName>
</protein>
<keyword evidence="4" id="KW-0235">DNA replication</keyword>
<dbReference type="InterPro" id="IPR005790">
    <property type="entry name" value="DNA_polIII_delta"/>
</dbReference>
<comment type="similarity">
    <text evidence="6">Belongs to the DNA polymerase HolA subunit family.</text>
</comment>
<comment type="catalytic activity">
    <reaction evidence="7">
        <text>DNA(n) + a 2'-deoxyribonucleoside 5'-triphosphate = DNA(n+1) + diphosphate</text>
        <dbReference type="Rhea" id="RHEA:22508"/>
        <dbReference type="Rhea" id="RHEA-COMP:17339"/>
        <dbReference type="Rhea" id="RHEA-COMP:17340"/>
        <dbReference type="ChEBI" id="CHEBI:33019"/>
        <dbReference type="ChEBI" id="CHEBI:61560"/>
        <dbReference type="ChEBI" id="CHEBI:173112"/>
        <dbReference type="EC" id="2.7.7.7"/>
    </reaction>
</comment>
<keyword evidence="5" id="KW-0239">DNA-directed DNA polymerase</keyword>
<reference evidence="8 9" key="1">
    <citation type="submission" date="2018-12" db="EMBL/GenBank/DDBJ databases">
        <title>bacterium Hansschlegelia zhihuaiae S113.</title>
        <authorList>
            <person name="He J."/>
        </authorList>
    </citation>
    <scope>NUCLEOTIDE SEQUENCE [LARGE SCALE GENOMIC DNA]</scope>
    <source>
        <strain evidence="8 9">S 113</strain>
    </source>
</reference>
<dbReference type="Gene3D" id="1.20.272.10">
    <property type="match status" value="1"/>
</dbReference>
<gene>
    <name evidence="8" type="ORF">EK403_18305</name>
</gene>
<proteinExistence type="inferred from homology"/>
<keyword evidence="2" id="KW-0808">Transferase</keyword>
<accession>A0A4Q0M9W0</accession>
<dbReference type="GO" id="GO:0003887">
    <property type="term" value="F:DNA-directed DNA polymerase activity"/>
    <property type="evidence" value="ECO:0007669"/>
    <property type="project" value="UniProtKB-KW"/>
</dbReference>
<dbReference type="Proteomes" id="UP000289708">
    <property type="component" value="Unassembled WGS sequence"/>
</dbReference>